<reference evidence="6 7" key="1">
    <citation type="journal article" date="2012" name="Stand. Genomic Sci.">
        <title>Complete genome sequence of Terriglobus saanensis type strain SP1PR4(T), an Acidobacteria from tundra soil.</title>
        <authorList>
            <person name="Rawat S.R."/>
            <person name="Mannisto M.K."/>
            <person name="Starovoytov V."/>
            <person name="Goodwin L."/>
            <person name="Nolan M."/>
            <person name="Hauser L."/>
            <person name="Land M."/>
            <person name="Davenport K.W."/>
            <person name="Woyke T."/>
            <person name="Haggblom M.M."/>
        </authorList>
    </citation>
    <scope>NUCLEOTIDE SEQUENCE</scope>
    <source>
        <strain evidence="7">ATCC BAA-1853 / DSM 23119 / SP1PR4</strain>
    </source>
</reference>
<evidence type="ECO:0000259" key="5">
    <source>
        <dbReference type="PROSITE" id="PS51084"/>
    </source>
</evidence>
<evidence type="ECO:0000256" key="3">
    <source>
        <dbReference type="PIRSR" id="PIRSR639383-2"/>
    </source>
</evidence>
<dbReference type="RefSeq" id="WP_013569917.1">
    <property type="nucleotide sequence ID" value="NC_014963.1"/>
</dbReference>
<protein>
    <submittedName>
        <fullName evidence="6">Histidine triad (HIT) protein</fullName>
    </submittedName>
</protein>
<dbReference type="GO" id="GO:0003824">
    <property type="term" value="F:catalytic activity"/>
    <property type="evidence" value="ECO:0007669"/>
    <property type="project" value="InterPro"/>
</dbReference>
<dbReference type="Proteomes" id="UP000006844">
    <property type="component" value="Chromosome"/>
</dbReference>
<evidence type="ECO:0000256" key="1">
    <source>
        <dbReference type="ARBA" id="ARBA00022741"/>
    </source>
</evidence>
<dbReference type="eggNOG" id="COG0537">
    <property type="taxonomic scope" value="Bacteria"/>
</dbReference>
<feature type="short sequence motif" description="Histidine triad motif" evidence="4">
    <location>
        <begin position="145"/>
        <end position="149"/>
    </location>
</feature>
<dbReference type="PROSITE" id="PS51084">
    <property type="entry name" value="HIT_2"/>
    <property type="match status" value="1"/>
</dbReference>
<dbReference type="Gene3D" id="3.30.428.10">
    <property type="entry name" value="HIT-like"/>
    <property type="match status" value="1"/>
</dbReference>
<dbReference type="Pfam" id="PF01230">
    <property type="entry name" value="HIT"/>
    <property type="match status" value="1"/>
</dbReference>
<dbReference type="InterPro" id="IPR039383">
    <property type="entry name" value="FHIT"/>
</dbReference>
<dbReference type="InterPro" id="IPR052908">
    <property type="entry name" value="AP-4-A_phosphorylase"/>
</dbReference>
<keyword evidence="7" id="KW-1185">Reference proteome</keyword>
<feature type="binding site" evidence="3">
    <location>
        <position position="149"/>
    </location>
    <ligand>
        <name>substrate</name>
    </ligand>
</feature>
<name>E8UXG2_TERSS</name>
<dbReference type="CDD" id="cd01275">
    <property type="entry name" value="FHIT"/>
    <property type="match status" value="1"/>
</dbReference>
<dbReference type="GO" id="GO:0000166">
    <property type="term" value="F:nucleotide binding"/>
    <property type="evidence" value="ECO:0007669"/>
    <property type="project" value="UniProtKB-KW"/>
</dbReference>
<dbReference type="HOGENOM" id="CLU_056776_1_2_0"/>
<sequence length="191" mass="20944">MDRLWTPWRYAYITDSGPAGRKGVPEALAAWPGDCGCVFCNLIGSANWAIEQGMPPEEAEAPGHILLRAEYCYLVLNAFPYSSGHLMVIPYEHLQSLAALPVAAAEEMIRLTQRAETALRATYKPNGINLGMNLGEAAGAGVAEHIHMHVLPRWVGDSNFMSVIAETRVLPETLDITWKRLRQAIADTEAS</sequence>
<dbReference type="STRING" id="401053.AciPR4_3432"/>
<evidence type="ECO:0000256" key="4">
    <source>
        <dbReference type="PROSITE-ProRule" id="PRU00464"/>
    </source>
</evidence>
<dbReference type="PANTHER" id="PTHR42997">
    <property type="entry name" value="HIT FAMILY HYDROLASE"/>
    <property type="match status" value="1"/>
</dbReference>
<feature type="active site" description="Tele-AMP-histidine intermediate" evidence="2">
    <location>
        <position position="147"/>
    </location>
</feature>
<proteinExistence type="predicted"/>
<organism evidence="6 7">
    <name type="scientific">Terriglobus saanensis (strain ATCC BAA-1853 / DSM 23119 / SP1PR4)</name>
    <dbReference type="NCBI Taxonomy" id="401053"/>
    <lineage>
        <taxon>Bacteria</taxon>
        <taxon>Pseudomonadati</taxon>
        <taxon>Acidobacteriota</taxon>
        <taxon>Terriglobia</taxon>
        <taxon>Terriglobales</taxon>
        <taxon>Acidobacteriaceae</taxon>
        <taxon>Terriglobus</taxon>
    </lineage>
</organism>
<dbReference type="AlphaFoldDB" id="E8UXG2"/>
<dbReference type="PANTHER" id="PTHR42997:SF1">
    <property type="entry name" value="AP-4-A PHOSPHORYLASE"/>
    <property type="match status" value="1"/>
</dbReference>
<evidence type="ECO:0000313" key="6">
    <source>
        <dbReference type="EMBL" id="ADV84186.1"/>
    </source>
</evidence>
<accession>E8UXG2</accession>
<feature type="binding site" evidence="3">
    <location>
        <begin position="139"/>
        <end position="142"/>
    </location>
    <ligand>
        <name>substrate</name>
    </ligand>
</feature>
<evidence type="ECO:0000313" key="7">
    <source>
        <dbReference type="Proteomes" id="UP000006844"/>
    </source>
</evidence>
<dbReference type="InterPro" id="IPR011146">
    <property type="entry name" value="HIT-like"/>
</dbReference>
<dbReference type="KEGG" id="tsa:AciPR4_3432"/>
<dbReference type="OrthoDB" id="9784774at2"/>
<gene>
    <name evidence="6" type="ordered locus">AciPR4_3432</name>
</gene>
<feature type="domain" description="HIT" evidence="5">
    <location>
        <begin position="52"/>
        <end position="160"/>
    </location>
</feature>
<dbReference type="SUPFAM" id="SSF54197">
    <property type="entry name" value="HIT-like"/>
    <property type="match status" value="1"/>
</dbReference>
<keyword evidence="1" id="KW-0547">Nucleotide-binding</keyword>
<dbReference type="InterPro" id="IPR036265">
    <property type="entry name" value="HIT-like_sf"/>
</dbReference>
<feature type="binding site" evidence="3">
    <location>
        <position position="77"/>
    </location>
    <ligand>
        <name>substrate</name>
    </ligand>
</feature>
<evidence type="ECO:0000256" key="2">
    <source>
        <dbReference type="PIRSR" id="PIRSR639383-1"/>
    </source>
</evidence>
<dbReference type="EMBL" id="CP002467">
    <property type="protein sequence ID" value="ADV84186.1"/>
    <property type="molecule type" value="Genomic_DNA"/>
</dbReference>